<dbReference type="SUPFAM" id="SSF117991">
    <property type="entry name" value="YbeD/HP0495-like"/>
    <property type="match status" value="1"/>
</dbReference>
<protein>
    <recommendedName>
        <fullName evidence="2">UPF0250 protein D9V80_01915</fullName>
    </recommendedName>
</protein>
<dbReference type="PANTHER" id="PTHR38036:SF1">
    <property type="entry name" value="UPF0250 PROTEIN YBED"/>
    <property type="match status" value="1"/>
</dbReference>
<dbReference type="NCBIfam" id="NF003447">
    <property type="entry name" value="PRK04998.1"/>
    <property type="match status" value="1"/>
</dbReference>
<sequence length="87" mass="10024">MKNKLENLLQFPCSFTYKVIGLAHPELINNVIKRIQIYIPGDYTPVIKSSNKGNYISIAVTVFAKNFYEIENLYLELSKINMVKIVL</sequence>
<proteinExistence type="inferred from homology"/>
<keyword evidence="4" id="KW-1185">Reference proteome</keyword>
<comment type="similarity">
    <text evidence="1 2">Belongs to the UPF0250 family.</text>
</comment>
<organism evidence="3 4">
    <name type="scientific">Buchnera aphidicola</name>
    <name type="common">Thelaxes californica</name>
    <dbReference type="NCBI Taxonomy" id="1315998"/>
    <lineage>
        <taxon>Bacteria</taxon>
        <taxon>Pseudomonadati</taxon>
        <taxon>Pseudomonadota</taxon>
        <taxon>Gammaproteobacteria</taxon>
        <taxon>Enterobacterales</taxon>
        <taxon>Erwiniaceae</taxon>
        <taxon>Buchnera</taxon>
    </lineage>
</organism>
<evidence type="ECO:0000256" key="1">
    <source>
        <dbReference type="ARBA" id="ARBA00008460"/>
    </source>
</evidence>
<dbReference type="EMBL" id="CP034852">
    <property type="protein sequence ID" value="QCI26897.1"/>
    <property type="molecule type" value="Genomic_DNA"/>
</dbReference>
<dbReference type="OrthoDB" id="9793424at2"/>
<evidence type="ECO:0000256" key="2">
    <source>
        <dbReference type="HAMAP-Rule" id="MF_00659"/>
    </source>
</evidence>
<accession>A0A4D6YAM8</accession>
<evidence type="ECO:0000313" key="3">
    <source>
        <dbReference type="EMBL" id="QCI26897.1"/>
    </source>
</evidence>
<dbReference type="Pfam" id="PF04359">
    <property type="entry name" value="DUF493"/>
    <property type="match status" value="1"/>
</dbReference>
<dbReference type="InterPro" id="IPR007454">
    <property type="entry name" value="UPF0250_YbeD-like"/>
</dbReference>
<name>A0A4D6YAM8_9GAMM</name>
<dbReference type="InterPro" id="IPR027471">
    <property type="entry name" value="YbeD-like_sf"/>
</dbReference>
<dbReference type="PANTHER" id="PTHR38036">
    <property type="entry name" value="UPF0250 PROTEIN YBED"/>
    <property type="match status" value="1"/>
</dbReference>
<gene>
    <name evidence="3" type="ORF">D9V80_01915</name>
</gene>
<dbReference type="RefSeq" id="WP_158353694.1">
    <property type="nucleotide sequence ID" value="NZ_CP034852.1"/>
</dbReference>
<reference evidence="3 4" key="1">
    <citation type="submission" date="2018-12" db="EMBL/GenBank/DDBJ databases">
        <authorList>
            <person name="Chong R.A."/>
        </authorList>
    </citation>
    <scope>NUCLEOTIDE SEQUENCE [LARGE SCALE GENOMIC DNA]</scope>
    <source>
        <strain evidence="3 4">Tca</strain>
    </source>
</reference>
<dbReference type="Gene3D" id="3.30.70.260">
    <property type="match status" value="1"/>
</dbReference>
<dbReference type="HAMAP" id="MF_00659">
    <property type="entry name" value="UPF0250"/>
    <property type="match status" value="1"/>
</dbReference>
<dbReference type="Proteomes" id="UP000298782">
    <property type="component" value="Chromosome"/>
</dbReference>
<dbReference type="AlphaFoldDB" id="A0A4D6YAM8"/>
<dbReference type="GO" id="GO:0005829">
    <property type="term" value="C:cytosol"/>
    <property type="evidence" value="ECO:0007669"/>
    <property type="project" value="TreeGrafter"/>
</dbReference>
<evidence type="ECO:0000313" key="4">
    <source>
        <dbReference type="Proteomes" id="UP000298782"/>
    </source>
</evidence>
<reference evidence="3 4" key="2">
    <citation type="submission" date="2019-05" db="EMBL/GenBank/DDBJ databases">
        <title>Genome evolution of the obligate endosymbiont Buchnera aphidicola.</title>
        <authorList>
            <person name="Moran N.A."/>
        </authorList>
    </citation>
    <scope>NUCLEOTIDE SEQUENCE [LARGE SCALE GENOMIC DNA]</scope>
    <source>
        <strain evidence="3 4">Tca</strain>
    </source>
</reference>